<dbReference type="AlphaFoldDB" id="A0A381NZB9"/>
<proteinExistence type="predicted"/>
<protein>
    <submittedName>
        <fullName evidence="1">Uncharacterized protein</fullName>
    </submittedName>
</protein>
<sequence length="181" mass="21646">MKHAGIFNKGKTVIYETNEWDVKYYCLGNPREDIAIPIVQKSERIEKYILNNSFDTGTDTLTISCHELTKNYKLENKNVSILGIDVEDDISKRYVRNLSLLKENKGDDITKYYKDYESGIKSQNVPYYFINYKKFFIDQELDEYINLCKFLNIKSNIKMYMKNIDYYMYENDRLLDEHKLL</sequence>
<organism evidence="1">
    <name type="scientific">marine metagenome</name>
    <dbReference type="NCBI Taxonomy" id="408172"/>
    <lineage>
        <taxon>unclassified sequences</taxon>
        <taxon>metagenomes</taxon>
        <taxon>ecological metagenomes</taxon>
    </lineage>
</organism>
<gene>
    <name evidence="1" type="ORF">METZ01_LOCUS12839</name>
</gene>
<name>A0A381NZB9_9ZZZZ</name>
<dbReference type="EMBL" id="UINC01000711">
    <property type="protein sequence ID" value="SUZ59985.1"/>
    <property type="molecule type" value="Genomic_DNA"/>
</dbReference>
<reference evidence="1" key="1">
    <citation type="submission" date="2018-05" db="EMBL/GenBank/DDBJ databases">
        <authorList>
            <person name="Lanie J.A."/>
            <person name="Ng W.-L."/>
            <person name="Kazmierczak K.M."/>
            <person name="Andrzejewski T.M."/>
            <person name="Davidsen T.M."/>
            <person name="Wayne K.J."/>
            <person name="Tettelin H."/>
            <person name="Glass J.I."/>
            <person name="Rusch D."/>
            <person name="Podicherti R."/>
            <person name="Tsui H.-C.T."/>
            <person name="Winkler M.E."/>
        </authorList>
    </citation>
    <scope>NUCLEOTIDE SEQUENCE</scope>
</reference>
<accession>A0A381NZB9</accession>
<evidence type="ECO:0000313" key="1">
    <source>
        <dbReference type="EMBL" id="SUZ59985.1"/>
    </source>
</evidence>